<dbReference type="GO" id="GO:0005886">
    <property type="term" value="C:plasma membrane"/>
    <property type="evidence" value="ECO:0007669"/>
    <property type="project" value="TreeGrafter"/>
</dbReference>
<dbReference type="CDD" id="cd00603">
    <property type="entry name" value="IPT_PCSR"/>
    <property type="match status" value="1"/>
</dbReference>
<feature type="domain" description="IPT/TIG" evidence="2">
    <location>
        <begin position="211"/>
        <end position="268"/>
    </location>
</feature>
<dbReference type="GO" id="GO:0008360">
    <property type="term" value="P:regulation of cell shape"/>
    <property type="evidence" value="ECO:0007669"/>
    <property type="project" value="TreeGrafter"/>
</dbReference>
<dbReference type="Pfam" id="PF18329">
    <property type="entry name" value="SGBP_B_XBD"/>
    <property type="match status" value="1"/>
</dbReference>
<reference evidence="4 5" key="1">
    <citation type="submission" date="2016-10" db="EMBL/GenBank/DDBJ databases">
        <authorList>
            <person name="de Groot N.N."/>
        </authorList>
    </citation>
    <scope>NUCLEOTIDE SEQUENCE [LARGE SCALE GENOMIC DNA]</scope>
    <source>
        <strain evidence="4 5">DSM 19012</strain>
    </source>
</reference>
<dbReference type="OrthoDB" id="660167at2"/>
<dbReference type="PROSITE" id="PS51257">
    <property type="entry name" value="PROKAR_LIPOPROTEIN"/>
    <property type="match status" value="1"/>
</dbReference>
<evidence type="ECO:0000256" key="1">
    <source>
        <dbReference type="SAM" id="Phobius"/>
    </source>
</evidence>
<dbReference type="Proteomes" id="UP000181976">
    <property type="component" value="Unassembled WGS sequence"/>
</dbReference>
<keyword evidence="5" id="KW-1185">Reference proteome</keyword>
<dbReference type="AlphaFoldDB" id="A0A1I1ZEU0"/>
<dbReference type="InParanoid" id="A0A1I1ZEU0"/>
<evidence type="ECO:0000259" key="3">
    <source>
        <dbReference type="Pfam" id="PF18329"/>
    </source>
</evidence>
<feature type="transmembrane region" description="Helical" evidence="1">
    <location>
        <begin position="12"/>
        <end position="29"/>
    </location>
</feature>
<dbReference type="SUPFAM" id="SSF81296">
    <property type="entry name" value="E set domains"/>
    <property type="match status" value="3"/>
</dbReference>
<dbReference type="eggNOG" id="COG3210">
    <property type="taxonomic scope" value="Bacteria"/>
</dbReference>
<dbReference type="Gene3D" id="2.60.40.10">
    <property type="entry name" value="Immunoglobulins"/>
    <property type="match status" value="6"/>
</dbReference>
<dbReference type="GO" id="GO:0030247">
    <property type="term" value="F:polysaccharide binding"/>
    <property type="evidence" value="ECO:0007669"/>
    <property type="project" value="InterPro"/>
</dbReference>
<evidence type="ECO:0000313" key="4">
    <source>
        <dbReference type="EMBL" id="SFE30219.1"/>
    </source>
</evidence>
<feature type="domain" description="Surface glycan-binding protein B xyloglucan binding" evidence="3">
    <location>
        <begin position="550"/>
        <end position="710"/>
    </location>
</feature>
<dbReference type="Pfam" id="PF01833">
    <property type="entry name" value="TIG"/>
    <property type="match status" value="3"/>
</dbReference>
<dbReference type="GO" id="GO:0007162">
    <property type="term" value="P:negative regulation of cell adhesion"/>
    <property type="evidence" value="ECO:0007669"/>
    <property type="project" value="TreeGrafter"/>
</dbReference>
<evidence type="ECO:0000259" key="2">
    <source>
        <dbReference type="Pfam" id="PF01833"/>
    </source>
</evidence>
<gene>
    <name evidence="4" type="ORF">SAMN05444380_10985</name>
</gene>
<name>A0A1I1ZEU0_9BACT</name>
<evidence type="ECO:0000313" key="5">
    <source>
        <dbReference type="Proteomes" id="UP000181976"/>
    </source>
</evidence>
<proteinExistence type="predicted"/>
<accession>A0A1I1ZEU0</accession>
<dbReference type="GO" id="GO:0017154">
    <property type="term" value="F:semaphorin receptor activity"/>
    <property type="evidence" value="ECO:0007669"/>
    <property type="project" value="InterPro"/>
</dbReference>
<organism evidence="4 5">
    <name type="scientific">Thermophagus xiamenensis</name>
    <dbReference type="NCBI Taxonomy" id="385682"/>
    <lineage>
        <taxon>Bacteria</taxon>
        <taxon>Pseudomonadati</taxon>
        <taxon>Bacteroidota</taxon>
        <taxon>Bacteroidia</taxon>
        <taxon>Marinilabiliales</taxon>
        <taxon>Marinilabiliaceae</taxon>
        <taxon>Thermophagus</taxon>
    </lineage>
</organism>
<dbReference type="EMBL" id="FONA01000009">
    <property type="protein sequence ID" value="SFE30219.1"/>
    <property type="molecule type" value="Genomic_DNA"/>
</dbReference>
<keyword evidence="1" id="KW-0812">Transmembrane</keyword>
<keyword evidence="1" id="KW-0472">Membrane</keyword>
<dbReference type="RefSeq" id="WP_010526331.1">
    <property type="nucleotide sequence ID" value="NZ_AFSL01000008.1"/>
</dbReference>
<dbReference type="GO" id="GO:0002116">
    <property type="term" value="C:semaphorin receptor complex"/>
    <property type="evidence" value="ECO:0007669"/>
    <property type="project" value="TreeGrafter"/>
</dbReference>
<dbReference type="PANTHER" id="PTHR22625">
    <property type="entry name" value="PLEXIN"/>
    <property type="match status" value="1"/>
</dbReference>
<dbReference type="InterPro" id="IPR013783">
    <property type="entry name" value="Ig-like_fold"/>
</dbReference>
<dbReference type="InterPro" id="IPR031148">
    <property type="entry name" value="Plexin"/>
</dbReference>
<feature type="domain" description="IPT/TIG" evidence="2">
    <location>
        <begin position="375"/>
        <end position="442"/>
    </location>
</feature>
<feature type="domain" description="IPT/TIG" evidence="2">
    <location>
        <begin position="294"/>
        <end position="354"/>
    </location>
</feature>
<dbReference type="InterPro" id="IPR002909">
    <property type="entry name" value="IPT_dom"/>
</dbReference>
<dbReference type="CDD" id="cd00102">
    <property type="entry name" value="IPT"/>
    <property type="match status" value="1"/>
</dbReference>
<dbReference type="InterPro" id="IPR040475">
    <property type="entry name" value="SGBP_B_XBD"/>
</dbReference>
<dbReference type="PANTHER" id="PTHR22625:SF44">
    <property type="entry name" value="PLEXIN-B"/>
    <property type="match status" value="1"/>
</dbReference>
<dbReference type="STRING" id="385682.SAMN05444380_10985"/>
<dbReference type="GO" id="GO:0030334">
    <property type="term" value="P:regulation of cell migration"/>
    <property type="evidence" value="ECO:0007669"/>
    <property type="project" value="TreeGrafter"/>
</dbReference>
<keyword evidence="1" id="KW-1133">Transmembrane helix</keyword>
<protein>
    <submittedName>
        <fullName evidence="4">IPT/TIG domain-containing protein</fullName>
    </submittedName>
</protein>
<dbReference type="InterPro" id="IPR014756">
    <property type="entry name" value="Ig_E-set"/>
</dbReference>
<sequence length="713" mass="77005">MQTKHNIFQRYSWLPLILVIVGAVMFMTSCDDDDDQNSGNVELLSYGPMPVARGAELRFIGINLDKVSAIIIPNNIEINASEFTSQSAELITLTVPQTAEEGLVVLKTPPGDITTKTPIGYSEPISIETFSPETIRPGEVLTITGDYLNLVNEVIFTDRVVADTSSFEAQSRKELKVIVPDEARTGIIGVSNGAEDPVIVYTETELNVTLPVLNDFSPNPVKAGNNLTISGTNLDLVVSFKLGNIKIDSAEFVSHSPEEIVVTIPDNAMDGNIVLLPASQVEVVSETELQMMLPTISSITPTTLKNGEIITVTGENLDLVSSVVFEGGFEGTILDGRTETEISVTTPDGALSGAVVFNTLAQKSVTADELTFLDPVLTSFSPSEIKPNNTLTITGENLDLVDKVIFSGGVEGDIINQTESEIMVTVKVGAQTGILTLVAINGVEVPSTGAVTILSNLPDVTGYLENKGTPGEILTILGSNLDLIKELVFPGEIKATAYGEKTDTRVEVYVPEQVLTGNGQIRVITYEGEEGLLPVLFFGGVDQIFNPDLVFNDFDEEGHSLDWDNWSGVSTLMDDENGVSGKYLKGNTQIASGSWTWVWGCNHNDAFPKPEITADNYLVKIDVKIEGTISDAANNFQLKLSGMDSNWFKLGLQNDDTTWGTGNSWVTVTYSLSELGISGNITNSGDWGFIVQPFDNLDFTKISLDNFRFEPAP</sequence>